<proteinExistence type="predicted"/>
<dbReference type="EMBL" id="WEGK01000005">
    <property type="protein sequence ID" value="MQY19540.1"/>
    <property type="molecule type" value="Genomic_DNA"/>
</dbReference>
<reference evidence="1 2" key="1">
    <citation type="submission" date="2019-10" db="EMBL/GenBank/DDBJ databases">
        <title>Nocardia macrotermitis sp. nov. and Nocardia aurantia sp. nov., isolated from the gut of fungus growing-termite Macrotermes natalensis.</title>
        <authorList>
            <person name="Benndorf R."/>
            <person name="Schwitalla J."/>
            <person name="Martin K."/>
            <person name="De Beer W."/>
            <person name="Kaster A.-K."/>
            <person name="Vollmers J."/>
            <person name="Poulsen M."/>
            <person name="Beemelmanns C."/>
        </authorList>
    </citation>
    <scope>NUCLEOTIDE SEQUENCE [LARGE SCALE GENOMIC DNA]</scope>
    <source>
        <strain evidence="1 2">RB20</strain>
    </source>
</reference>
<dbReference type="SUPFAM" id="SSF53448">
    <property type="entry name" value="Nucleotide-diphospho-sugar transferases"/>
    <property type="match status" value="1"/>
</dbReference>
<gene>
    <name evidence="1" type="ORF">NRB20_26300</name>
</gene>
<name>A0A7K0D1E5_9NOCA</name>
<evidence type="ECO:0000313" key="1">
    <source>
        <dbReference type="EMBL" id="MQY19540.1"/>
    </source>
</evidence>
<dbReference type="Proteomes" id="UP000438448">
    <property type="component" value="Unassembled WGS sequence"/>
</dbReference>
<dbReference type="InterPro" id="IPR029044">
    <property type="entry name" value="Nucleotide-diphossugar_trans"/>
</dbReference>
<organism evidence="1 2">
    <name type="scientific">Nocardia macrotermitis</name>
    <dbReference type="NCBI Taxonomy" id="2585198"/>
    <lineage>
        <taxon>Bacteria</taxon>
        <taxon>Bacillati</taxon>
        <taxon>Actinomycetota</taxon>
        <taxon>Actinomycetes</taxon>
        <taxon>Mycobacteriales</taxon>
        <taxon>Nocardiaceae</taxon>
        <taxon>Nocardia</taxon>
    </lineage>
</organism>
<keyword evidence="2" id="KW-1185">Reference proteome</keyword>
<sequence length="530" mass="59811">MTEFVDNFPLGPALARAQADSGDRCDTDVVRRNLVIVRATEISQHESWLTGPGDRNWDLIVSFTGSDTKRFRTPHAVRMDFEGSKWDVLREVARASGDTFEQYEYVWLPDDDLQTDTASINRLFEICAEYSLALAQPALTADSYVDHEISRIVPDQVLRYTNYIGPMAPCFGREFLNRCLPEFQGAISEPGLAALWPTMLGEHDIAVVDRASVRNVRSRPIPRPATDEELEQFARLIELEDTDDYDDLPDVNPTIVAYRHYLDAHDLTPIEPRVRGEVAADPDAPPATPPKLDPFWVASDTRERLDPARCVILVPVGDSIEPDCASALFKLEQLGYPVWRLYGASGIDQVRSQMATDALAAGFEELMWIDADMSFPVEAVMQLRTLDLPISCGVYTKKGQRELVVHLEPGTERLTFGEGGGLAKIKYGATGFLHTRRRLYDEIQEHEQLPTCNKHFGRPVVPYFLPMAVPVGEDFWYLGEDFAFCERARRCGYDIIADTKIRLGHIGRRTYGWEDAGSSQERFASFTFNF</sequence>
<protein>
    <submittedName>
        <fullName evidence="1">Uncharacterized protein</fullName>
    </submittedName>
</protein>
<dbReference type="AlphaFoldDB" id="A0A7K0D1E5"/>
<accession>A0A7K0D1E5</accession>
<evidence type="ECO:0000313" key="2">
    <source>
        <dbReference type="Proteomes" id="UP000438448"/>
    </source>
</evidence>
<comment type="caution">
    <text evidence="1">The sequence shown here is derived from an EMBL/GenBank/DDBJ whole genome shotgun (WGS) entry which is preliminary data.</text>
</comment>